<reference evidence="2 5" key="2">
    <citation type="submission" date="2020-07" db="EMBL/GenBank/DDBJ databases">
        <title>Sequencing the genomes of 1000 actinobacteria strains.</title>
        <authorList>
            <person name="Klenk H.-P."/>
        </authorList>
    </citation>
    <scope>NUCLEOTIDE SEQUENCE [LARGE SCALE GENOMIC DNA]</scope>
    <source>
        <strain evidence="2 5">DSM 45117</strain>
    </source>
</reference>
<feature type="compositionally biased region" description="Basic and acidic residues" evidence="1">
    <location>
        <begin position="48"/>
        <end position="88"/>
    </location>
</feature>
<dbReference type="AlphaFoldDB" id="A0A1I2Z6H3"/>
<dbReference type="STRING" id="504797.SAMN05421678_115198"/>
<keyword evidence="5" id="KW-1185">Reference proteome</keyword>
<evidence type="ECO:0000313" key="5">
    <source>
        <dbReference type="Proteomes" id="UP000533017"/>
    </source>
</evidence>
<feature type="compositionally biased region" description="Basic and acidic residues" evidence="1">
    <location>
        <begin position="192"/>
        <end position="220"/>
    </location>
</feature>
<dbReference type="Proteomes" id="UP000533017">
    <property type="component" value="Unassembled WGS sequence"/>
</dbReference>
<name>A0A1I2Z6H3_9ACTN</name>
<evidence type="ECO:0000313" key="3">
    <source>
        <dbReference type="EMBL" id="SFH33185.1"/>
    </source>
</evidence>
<organism evidence="3 4">
    <name type="scientific">Actinopolymorpha cephalotaxi</name>
    <dbReference type="NCBI Taxonomy" id="504797"/>
    <lineage>
        <taxon>Bacteria</taxon>
        <taxon>Bacillati</taxon>
        <taxon>Actinomycetota</taxon>
        <taxon>Actinomycetes</taxon>
        <taxon>Propionibacteriales</taxon>
        <taxon>Actinopolymorphaceae</taxon>
        <taxon>Actinopolymorpha</taxon>
    </lineage>
</organism>
<dbReference type="EMBL" id="FOOI01000015">
    <property type="protein sequence ID" value="SFH33185.1"/>
    <property type="molecule type" value="Genomic_DNA"/>
</dbReference>
<dbReference type="EMBL" id="JACBZA010000001">
    <property type="protein sequence ID" value="NYH81879.1"/>
    <property type="molecule type" value="Genomic_DNA"/>
</dbReference>
<evidence type="ECO:0000256" key="1">
    <source>
        <dbReference type="SAM" id="MobiDB-lite"/>
    </source>
</evidence>
<sequence length="475" mass="51989">MKDVQKGRKSWLERLTSPPEEGEDNEQYDDQTQAFQPFPPDGGPREGSSGDEHPEDQRPEDRRPEDRGGQDHSPEYGRRPEPGHDQERQAFGPGPHQQGSRVAGAEGRQPDDFDAAFHPRGLRTPPSDFRTGPQDRVRSMGRSPQAPGAFRPAGGDAEASERPGFRRTQPGSVGEPAWGGEPPQAPGGGAFGRHDAERPETGPDDAEHRETERTDAERPETGPADVSRPDPDRPDTDRPDTGLGEPQGHAPADREQEAAVDEVTERPFTGRADSPETTGRERDSWARPAGDHSSAVADSKPGRDRQDGPDSSDGPDVPALPDTSDVPNHSYGSDESDRQFGDRAGTDRDDALPSGIGSDEGLAGDGAGPDDSVNGHAERDDAEHRRRIDDLQQRWLDAQAKLLDDPRDAAHEAGLLVGEAMVFVTSTFTEHRERIERDWRDDADLGTDELLSIMRRYRSLFRSVLAASELPEDRR</sequence>
<feature type="compositionally biased region" description="Basic and acidic residues" evidence="1">
    <location>
        <begin position="227"/>
        <end position="240"/>
    </location>
</feature>
<dbReference type="Proteomes" id="UP000199052">
    <property type="component" value="Unassembled WGS sequence"/>
</dbReference>
<dbReference type="RefSeq" id="WP_092887113.1">
    <property type="nucleotide sequence ID" value="NZ_FOOI01000015.1"/>
</dbReference>
<feature type="compositionally biased region" description="Acidic residues" evidence="1">
    <location>
        <begin position="20"/>
        <end position="29"/>
    </location>
</feature>
<feature type="compositionally biased region" description="Basic and acidic residues" evidence="1">
    <location>
        <begin position="108"/>
        <end position="117"/>
    </location>
</feature>
<proteinExistence type="predicted"/>
<feature type="region of interest" description="Disordered" evidence="1">
    <location>
        <begin position="1"/>
        <end position="386"/>
    </location>
</feature>
<evidence type="ECO:0000313" key="4">
    <source>
        <dbReference type="Proteomes" id="UP000199052"/>
    </source>
</evidence>
<feature type="compositionally biased region" description="Basic and acidic residues" evidence="1">
    <location>
        <begin position="1"/>
        <end position="12"/>
    </location>
</feature>
<feature type="compositionally biased region" description="Basic and acidic residues" evidence="1">
    <location>
        <begin position="335"/>
        <end position="351"/>
    </location>
</feature>
<accession>A0A1I2Z6H3</accession>
<evidence type="ECO:0000313" key="2">
    <source>
        <dbReference type="EMBL" id="NYH81879.1"/>
    </source>
</evidence>
<feature type="compositionally biased region" description="Basic and acidic residues" evidence="1">
    <location>
        <begin position="376"/>
        <end position="386"/>
    </location>
</feature>
<reference evidence="3 4" key="1">
    <citation type="submission" date="2016-10" db="EMBL/GenBank/DDBJ databases">
        <authorList>
            <person name="de Groot N.N."/>
        </authorList>
    </citation>
    <scope>NUCLEOTIDE SEQUENCE [LARGE SCALE GENOMIC DNA]</scope>
    <source>
        <strain evidence="3 4">CPCC 202808</strain>
    </source>
</reference>
<protein>
    <submittedName>
        <fullName evidence="3">Uncharacterized protein</fullName>
    </submittedName>
</protein>
<gene>
    <name evidence="2" type="ORF">FHR37_000730</name>
    <name evidence="3" type="ORF">SAMN05421678_115198</name>
</gene>
<dbReference type="OrthoDB" id="123178at2"/>